<dbReference type="Gene3D" id="3.40.1350.10">
    <property type="match status" value="1"/>
</dbReference>
<keyword evidence="2" id="KW-1185">Reference proteome</keyword>
<dbReference type="AlphaFoldDB" id="A0A1N7MB11"/>
<keyword evidence="1" id="KW-0255">Endonuclease</keyword>
<dbReference type="SUPFAM" id="SSF48452">
    <property type="entry name" value="TPR-like"/>
    <property type="match status" value="1"/>
</dbReference>
<gene>
    <name evidence="1" type="ORF">SAMN05421779_1041</name>
</gene>
<dbReference type="SMART" id="SM00028">
    <property type="entry name" value="TPR"/>
    <property type="match status" value="2"/>
</dbReference>
<dbReference type="STRING" id="80876.SAMN05421779_1041"/>
<dbReference type="InterPro" id="IPR011990">
    <property type="entry name" value="TPR-like_helical_dom_sf"/>
</dbReference>
<evidence type="ECO:0000313" key="2">
    <source>
        <dbReference type="Proteomes" id="UP000185678"/>
    </source>
</evidence>
<keyword evidence="1" id="KW-0540">Nuclease</keyword>
<dbReference type="InterPro" id="IPR019734">
    <property type="entry name" value="TPR_rpt"/>
</dbReference>
<dbReference type="GO" id="GO:0003676">
    <property type="term" value="F:nucleic acid binding"/>
    <property type="evidence" value="ECO:0007669"/>
    <property type="project" value="InterPro"/>
</dbReference>
<dbReference type="Proteomes" id="UP000185678">
    <property type="component" value="Unassembled WGS sequence"/>
</dbReference>
<dbReference type="GO" id="GO:0004519">
    <property type="term" value="F:endonuclease activity"/>
    <property type="evidence" value="ECO:0007669"/>
    <property type="project" value="UniProtKB-KW"/>
</dbReference>
<sequence length="1124" mass="124247">MRWDCFETLVVDTVRQLYGQYQISTEQTSLSHDGGRDAESHHVLAIGLGEDLSVSVRVFLEVKKRATENVGKGDIGSHLIDAFANNVTKIIFVTNRDFSENLPLWIGEFCTPLNIQFSLINGNRLIQLLNSELGNPQVLDRTVDDQIIGKVTFSLSPTDALPSSAKCMVRPDRPVFAIIDVAIGEDVAPFYAKLSMRLIDEDAASIFGINDTQSQPILLSPGTRRRWVFSIWPGRAGHWNGCDFNIDQEGFPGPLRLSTINSFQVSEIGLQPMMVGGQKTAYKQLKSALNTWRNTGGSALRVLLSPGGLGKSFLIGCLRRDIQSWCIRTLMLDGEAIESDTALITASFTALFPFARNSFEPGLKPALLRWLECLDLSPQLRRLVADDLCDSGRLCADNYNPAIRAQLLAALLAEAGAARGLVFIFEDLHKAPPSVLSLLADTLRQLRSTGMGSIFLLLTSRPFSDSSTHDLARDWLKRLQKISALAEDALLHLSPLQDDEARQLLRSTVPTLSEAQTESILQQVGTSPFNLRETVLYLKLLGLLGYVGTGQIPVLLRPDKLNALLGHDGLKTTTQKRLQVFFKNQPSWLQRMVEAGACYGRQFPFRQTAAVALMPDSEDALDALDECARWSIVLPVPGCAELIEFDHDLVRAALLSGLAPPKHQRLASGLLTELEADAGALLLSSLAYQAGQAEKAFTFARTAAKAGSERGRPADALRANYIALLTLDPAWAGQNEGDDSWIDLAIQVATPARRDFDNWQVRDREALAILLDNLQSLGSVSSGSGRLSDAILSEARMVAERLQDHGSIAALMAMQGRMLFEQNDVAKALAHHEEAERIFNEQGLMRNIERAENLIRLAICLRQNGRTEDSLNALGQAISHRPKAAWSLLNKVRSNLGAIYLRSDWTVVRYHWERQFRSARVHGLLSRQAHALASLSFINLFDGRLAEGRRQAEESLLIARRHEMENTALRCDLNLSVAWLMEGNAEAALQCLGEAETIALRHNVGRRLWRVYANLATTWEILGDDAKAVAHDIQTLTCLDATNWEADRLARQGRELLALINLASRTQANPDTYGAALALMNPACRDELLLLAQNLEDGQATVLSPVNLKYRVPIYGRHRFLITE</sequence>
<name>A0A1N7MB11_9PROT</name>
<dbReference type="InterPro" id="IPR011856">
    <property type="entry name" value="tRNA_endonuc-like_dom_sf"/>
</dbReference>
<dbReference type="Gene3D" id="1.25.40.10">
    <property type="entry name" value="Tetratricopeptide repeat domain"/>
    <property type="match status" value="2"/>
</dbReference>
<dbReference type="SUPFAM" id="SSF52540">
    <property type="entry name" value="P-loop containing nucleoside triphosphate hydrolases"/>
    <property type="match status" value="1"/>
</dbReference>
<organism evidence="1 2">
    <name type="scientific">Insolitispirillum peregrinum</name>
    <dbReference type="NCBI Taxonomy" id="80876"/>
    <lineage>
        <taxon>Bacteria</taxon>
        <taxon>Pseudomonadati</taxon>
        <taxon>Pseudomonadota</taxon>
        <taxon>Alphaproteobacteria</taxon>
        <taxon>Rhodospirillales</taxon>
        <taxon>Novispirillaceae</taxon>
        <taxon>Insolitispirillum</taxon>
    </lineage>
</organism>
<proteinExistence type="predicted"/>
<accession>A0A1N7MB11</accession>
<dbReference type="EMBL" id="FTOA01000004">
    <property type="protein sequence ID" value="SIS83247.1"/>
    <property type="molecule type" value="Genomic_DNA"/>
</dbReference>
<keyword evidence="1" id="KW-0378">Hydrolase</keyword>
<evidence type="ECO:0000313" key="1">
    <source>
        <dbReference type="EMBL" id="SIS83247.1"/>
    </source>
</evidence>
<reference evidence="1 2" key="1">
    <citation type="submission" date="2017-01" db="EMBL/GenBank/DDBJ databases">
        <authorList>
            <person name="Mah S.A."/>
            <person name="Swanson W.J."/>
            <person name="Moy G.W."/>
            <person name="Vacquier V.D."/>
        </authorList>
    </citation>
    <scope>NUCLEOTIDE SEQUENCE [LARGE SCALE GENOMIC DNA]</scope>
    <source>
        <strain evidence="1 2">DSM 11589</strain>
    </source>
</reference>
<dbReference type="InterPro" id="IPR027417">
    <property type="entry name" value="P-loop_NTPase"/>
</dbReference>
<protein>
    <submittedName>
        <fullName evidence="1">Restriction endonuclease</fullName>
    </submittedName>
</protein>